<dbReference type="PANTHER" id="PTHR31286:SF113">
    <property type="entry name" value="DUF4283 DOMAIN-CONTAINING PROTEIN"/>
    <property type="match status" value="1"/>
</dbReference>
<evidence type="ECO:0000256" key="1">
    <source>
        <dbReference type="SAM" id="MobiDB-lite"/>
    </source>
</evidence>
<accession>A0A397L5W3</accession>
<evidence type="ECO:0000313" key="2">
    <source>
        <dbReference type="EMBL" id="RIA05135.1"/>
    </source>
</evidence>
<dbReference type="AlphaFoldDB" id="A0A397L5W3"/>
<feature type="compositionally biased region" description="Basic and acidic residues" evidence="1">
    <location>
        <begin position="210"/>
        <end position="241"/>
    </location>
</feature>
<dbReference type="EMBL" id="KZ864740">
    <property type="protein sequence ID" value="RIA05135.1"/>
    <property type="molecule type" value="Genomic_DNA"/>
</dbReference>
<proteinExistence type="predicted"/>
<dbReference type="PANTHER" id="PTHR31286">
    <property type="entry name" value="GLYCINE-RICH CELL WALL STRUCTURAL PROTEIN 1.8-LIKE"/>
    <property type="match status" value="1"/>
</dbReference>
<name>A0A397L5W3_BRACM</name>
<gene>
    <name evidence="2" type="ORF">BRARA_K00602</name>
</gene>
<dbReference type="InterPro" id="IPR040256">
    <property type="entry name" value="At4g02000-like"/>
</dbReference>
<protein>
    <submittedName>
        <fullName evidence="2">Uncharacterized protein</fullName>
    </submittedName>
</protein>
<reference evidence="2" key="1">
    <citation type="submission" date="2018-06" db="EMBL/GenBank/DDBJ databases">
        <title>WGS assembly of Brassica rapa FPsc.</title>
        <authorList>
            <person name="Bowman J."/>
            <person name="Kohchi T."/>
            <person name="Yamato K."/>
            <person name="Jenkins J."/>
            <person name="Shu S."/>
            <person name="Ishizaki K."/>
            <person name="Yamaoka S."/>
            <person name="Nishihama R."/>
            <person name="Nakamura Y."/>
            <person name="Berger F."/>
            <person name="Adam C."/>
            <person name="Aki S."/>
            <person name="Althoff F."/>
            <person name="Araki T."/>
            <person name="Arteaga-Vazquez M."/>
            <person name="Balasubrmanian S."/>
            <person name="Bauer D."/>
            <person name="Boehm C."/>
            <person name="Briginshaw L."/>
            <person name="Caballero-Perez J."/>
            <person name="Catarino B."/>
            <person name="Chen F."/>
            <person name="Chiyoda S."/>
            <person name="Chovatia M."/>
            <person name="Davies K."/>
            <person name="Delmans M."/>
            <person name="Demura T."/>
            <person name="Dierschke T."/>
            <person name="Dolan L."/>
            <person name="Dorantes-Acosta A."/>
            <person name="Eklund D."/>
            <person name="Florent S."/>
            <person name="Flores-Sandoval E."/>
            <person name="Fujiyama A."/>
            <person name="Fukuzawa H."/>
            <person name="Galik B."/>
            <person name="Grimanelli D."/>
            <person name="Grimwood J."/>
            <person name="Grossniklaus U."/>
            <person name="Hamada T."/>
            <person name="Haseloff J."/>
            <person name="Hetherington A."/>
            <person name="Higo A."/>
            <person name="Hirakawa Y."/>
            <person name="Hundley H."/>
            <person name="Ikeda Y."/>
            <person name="Inoue K."/>
            <person name="Inoue S."/>
            <person name="Ishida S."/>
            <person name="Jia Q."/>
            <person name="Kakita M."/>
            <person name="Kanazawa T."/>
            <person name="Kawai Y."/>
            <person name="Kawashima T."/>
            <person name="Kennedy M."/>
            <person name="Kinose K."/>
            <person name="Kinoshita T."/>
            <person name="Kohara Y."/>
            <person name="Koide E."/>
            <person name="Komatsu K."/>
            <person name="Kopischke S."/>
            <person name="Kubo M."/>
            <person name="Kyozuka J."/>
            <person name="Lagercrantz U."/>
            <person name="Lin S."/>
            <person name="Lindquist E."/>
            <person name="Lipzen A."/>
            <person name="Lu C."/>
            <person name="Luna E."/>
            <person name="Martienssen R."/>
            <person name="Minamino N."/>
            <person name="Mizutani M."/>
            <person name="Mizutani M."/>
            <person name="Mochizuki N."/>
            <person name="Monte I."/>
            <person name="Mosher R."/>
            <person name="Nagasaki H."/>
            <person name="Nakagami H."/>
            <person name="Naramoto S."/>
            <person name="Nishitani K."/>
            <person name="Ohtani M."/>
            <person name="Okamoto T."/>
            <person name="Okumura M."/>
            <person name="Phillips J."/>
            <person name="Pollak B."/>
            <person name="Reinders A."/>
            <person name="Roevekamp M."/>
            <person name="Sano R."/>
            <person name="Sawa S."/>
            <person name="Schmid M."/>
            <person name="Shirakawa M."/>
            <person name="Solano R."/>
            <person name="Spunde A."/>
            <person name="Suetsugu N."/>
            <person name="Sugano S."/>
            <person name="Sugiyama A."/>
            <person name="Sun R."/>
            <person name="Suzuki Y."/>
            <person name="Takenaka M."/>
            <person name="Takezawa D."/>
            <person name="Tomogane H."/>
            <person name="Tsuzuki M."/>
            <person name="Ueda T."/>
            <person name="Umeda M."/>
            <person name="Ward J."/>
            <person name="Watanabe Y."/>
            <person name="Yazaki K."/>
            <person name="Yokoyama R."/>
            <person name="Yoshitake Y."/>
            <person name="Yotsui I."/>
            <person name="Zachgo S."/>
            <person name="Schmutz J."/>
        </authorList>
    </citation>
    <scope>NUCLEOTIDE SEQUENCE [LARGE SCALE GENOMIC DNA]</scope>
</reference>
<feature type="region of interest" description="Disordered" evidence="1">
    <location>
        <begin position="202"/>
        <end position="316"/>
    </location>
</feature>
<organism evidence="2">
    <name type="scientific">Brassica campestris</name>
    <name type="common">Field mustard</name>
    <dbReference type="NCBI Taxonomy" id="3711"/>
    <lineage>
        <taxon>Eukaryota</taxon>
        <taxon>Viridiplantae</taxon>
        <taxon>Streptophyta</taxon>
        <taxon>Embryophyta</taxon>
        <taxon>Tracheophyta</taxon>
        <taxon>Spermatophyta</taxon>
        <taxon>Magnoliopsida</taxon>
        <taxon>eudicotyledons</taxon>
        <taxon>Gunneridae</taxon>
        <taxon>Pentapetalae</taxon>
        <taxon>rosids</taxon>
        <taxon>malvids</taxon>
        <taxon>Brassicales</taxon>
        <taxon>Brassicaceae</taxon>
        <taxon>Brassiceae</taxon>
        <taxon>Brassica</taxon>
    </lineage>
</organism>
<feature type="compositionally biased region" description="Polar residues" evidence="1">
    <location>
        <begin position="279"/>
        <end position="300"/>
    </location>
</feature>
<dbReference type="Proteomes" id="UP000264353">
    <property type="component" value="Unassembled WGS sequence"/>
</dbReference>
<sequence length="389" mass="44178">MIGRCMNPVEQEMKALFTNLPKSWKLEDMVTGSDLGFGKFQFDFKTEEDLDVPFHFDYWMLALARWQPKQVTSFPSEIMFWIKVIGVTLEFRTILIFERIGGALRRVVDVDVDVVHNRVQAVVDAFKELCFETTVDFKGGEFYDREEVAVSLRYEKLFGFFYVTKKNLKQSPERRREIRDGNGGWNDGAKHEDLARSYKGVVINGQTGQHNKERDNREYYGKGKAFDAQDSKWVKAGERGSRRPPNNYGNYRGTGEGSRFKNSSQEDVRNGATDVGTGAQESRNRLSSEQSRGDQGQRVTPQKGREEGEIKSNGEATGASIEFQIELAKTQAEGPKVIMEATDEERGLLTVQGMMDAQDDLAEDIDMEMKALNATMLEEGVDLEADEEF</sequence>
<feature type="compositionally biased region" description="Basic and acidic residues" evidence="1">
    <location>
        <begin position="303"/>
        <end position="312"/>
    </location>
</feature>